<feature type="compositionally biased region" description="Basic and acidic residues" evidence="2">
    <location>
        <begin position="46"/>
        <end position="57"/>
    </location>
</feature>
<proteinExistence type="predicted"/>
<protein>
    <recommendedName>
        <fullName evidence="5">Protein hinderin</fullName>
    </recommendedName>
</protein>
<dbReference type="PANTHER" id="PTHR28375">
    <property type="entry name" value="PROTEIN HINDERIN"/>
    <property type="match status" value="1"/>
</dbReference>
<dbReference type="AlphaFoldDB" id="A0A553QYU4"/>
<feature type="region of interest" description="Disordered" evidence="2">
    <location>
        <begin position="420"/>
        <end position="442"/>
    </location>
</feature>
<evidence type="ECO:0000313" key="4">
    <source>
        <dbReference type="Proteomes" id="UP000316079"/>
    </source>
</evidence>
<feature type="region of interest" description="Disordered" evidence="2">
    <location>
        <begin position="299"/>
        <end position="325"/>
    </location>
</feature>
<gene>
    <name evidence="3" type="ORF">DNTS_003853</name>
</gene>
<sequence length="559" mass="62698">MASVARDGNGNEIYWIHDQSDEEQNLVQVRGMSKNGGLTFSSLNNTEDRSRRSDKSGKKPGPCLQMSVRSASNQKMPFSVDKSKTTPSQDQLLLTSAQSLCSVTQAKSKPSLKDLCTEDKRRIANLVQELARVSEEKEESVQKLRDEQENFEKKIQQLEEQNHLIVEERENSHLLLASQSREVESLKPSPSILSAVLRPLLNFLCLQLQYRECQELLGLYQQYLSQQQEKLNKSITLLNQPCSHSKVPCSDGPTRPSGGRGTALDGSYLDHPTSARETERSGSVQCCHSFPARPSNSFQNGGNHDWHPSHVSNRARSDQSFSNRNPLTFDAPRYGTSEPKCSHQCQRMEINGGSNVKQAPDQENWEEKRRYLLQQKKQLEMERERIQARLAHQEEKLLLQNQQLQQSYLQYSKLQETTTDVDKEVNGESSLTKAPQSSSVVDQVKHSLKPASNLSQEMSVTRKDMATSPVIPSSFQISATPSIPSSPHASRLDDSLIELLDFFSPISNAGSFRMQPSSLRSFTIPPSSVNSLQSPFGPSGSALQDLEESKILEDIFFIC</sequence>
<feature type="compositionally biased region" description="Polar residues" evidence="2">
    <location>
        <begin position="310"/>
        <end position="325"/>
    </location>
</feature>
<dbReference type="OrthoDB" id="5972940at2759"/>
<evidence type="ECO:0000313" key="3">
    <source>
        <dbReference type="EMBL" id="TRY95141.1"/>
    </source>
</evidence>
<evidence type="ECO:0000256" key="2">
    <source>
        <dbReference type="SAM" id="MobiDB-lite"/>
    </source>
</evidence>
<dbReference type="Pfam" id="PF15369">
    <property type="entry name" value="KIAA1328"/>
    <property type="match status" value="2"/>
</dbReference>
<dbReference type="InterPro" id="IPR032736">
    <property type="entry name" value="Hinderin"/>
</dbReference>
<evidence type="ECO:0008006" key="5">
    <source>
        <dbReference type="Google" id="ProtNLM"/>
    </source>
</evidence>
<feature type="compositionally biased region" description="Polar residues" evidence="2">
    <location>
        <begin position="427"/>
        <end position="441"/>
    </location>
</feature>
<feature type="region of interest" description="Disordered" evidence="2">
    <location>
        <begin position="244"/>
        <end position="275"/>
    </location>
</feature>
<feature type="coiled-coil region" evidence="1">
    <location>
        <begin position="362"/>
        <end position="403"/>
    </location>
</feature>
<dbReference type="EMBL" id="SRMA01025407">
    <property type="protein sequence ID" value="TRY95141.1"/>
    <property type="molecule type" value="Genomic_DNA"/>
</dbReference>
<accession>A0A553QYU4</accession>
<reference evidence="3 4" key="1">
    <citation type="journal article" date="2019" name="Sci. Data">
        <title>Hybrid genome assembly and annotation of Danionella translucida.</title>
        <authorList>
            <person name="Kadobianskyi M."/>
            <person name="Schulze L."/>
            <person name="Schuelke M."/>
            <person name="Judkewitz B."/>
        </authorList>
    </citation>
    <scope>NUCLEOTIDE SEQUENCE [LARGE SCALE GENOMIC DNA]</scope>
    <source>
        <strain evidence="3 4">Bolton</strain>
    </source>
</reference>
<feature type="region of interest" description="Disordered" evidence="2">
    <location>
        <begin position="29"/>
        <end position="87"/>
    </location>
</feature>
<feature type="compositionally biased region" description="Polar residues" evidence="2">
    <location>
        <begin position="67"/>
        <end position="76"/>
    </location>
</feature>
<dbReference type="PANTHER" id="PTHR28375:SF1">
    <property type="entry name" value="PROTEIN HINDERIN"/>
    <property type="match status" value="1"/>
</dbReference>
<dbReference type="Proteomes" id="UP000316079">
    <property type="component" value="Unassembled WGS sequence"/>
</dbReference>
<organism evidence="3 4">
    <name type="scientific">Danionella cerebrum</name>
    <dbReference type="NCBI Taxonomy" id="2873325"/>
    <lineage>
        <taxon>Eukaryota</taxon>
        <taxon>Metazoa</taxon>
        <taxon>Chordata</taxon>
        <taxon>Craniata</taxon>
        <taxon>Vertebrata</taxon>
        <taxon>Euteleostomi</taxon>
        <taxon>Actinopterygii</taxon>
        <taxon>Neopterygii</taxon>
        <taxon>Teleostei</taxon>
        <taxon>Ostariophysi</taxon>
        <taxon>Cypriniformes</taxon>
        <taxon>Danionidae</taxon>
        <taxon>Danioninae</taxon>
        <taxon>Danionella</taxon>
    </lineage>
</organism>
<keyword evidence="1" id="KW-0175">Coiled coil</keyword>
<dbReference type="STRING" id="623744.A0A553QYU4"/>
<feature type="compositionally biased region" description="Polar residues" evidence="2">
    <location>
        <begin position="36"/>
        <end position="45"/>
    </location>
</feature>
<feature type="coiled-coil region" evidence="1">
    <location>
        <begin position="116"/>
        <end position="168"/>
    </location>
</feature>
<evidence type="ECO:0000256" key="1">
    <source>
        <dbReference type="SAM" id="Coils"/>
    </source>
</evidence>
<keyword evidence="4" id="KW-1185">Reference proteome</keyword>
<comment type="caution">
    <text evidence="3">The sequence shown here is derived from an EMBL/GenBank/DDBJ whole genome shotgun (WGS) entry which is preliminary data.</text>
</comment>
<name>A0A553QYU4_9TELE</name>